<feature type="compositionally biased region" description="Basic residues" evidence="1">
    <location>
        <begin position="234"/>
        <end position="244"/>
    </location>
</feature>
<accession>A0AA88IB37</accession>
<dbReference type="EMBL" id="JAVRJZ010000003">
    <property type="protein sequence ID" value="KAK2724805.1"/>
    <property type="molecule type" value="Genomic_DNA"/>
</dbReference>
<dbReference type="EMBL" id="JAVRJZ010000003">
    <property type="protein sequence ID" value="KAK2724803.1"/>
    <property type="molecule type" value="Genomic_DNA"/>
</dbReference>
<feature type="region of interest" description="Disordered" evidence="1">
    <location>
        <begin position="292"/>
        <end position="317"/>
    </location>
</feature>
<name>A0AA88IB37_ARTSF</name>
<dbReference type="AlphaFoldDB" id="A0AA88IB37"/>
<dbReference type="InterPro" id="IPR016181">
    <property type="entry name" value="Acyl_CoA_acyltransferase"/>
</dbReference>
<dbReference type="PANTHER" id="PTHR45884">
    <property type="entry name" value="N-ACETYLTRANSFERASE ECO"/>
    <property type="match status" value="1"/>
</dbReference>
<dbReference type="GO" id="GO:0007064">
    <property type="term" value="P:mitotic sister chromatid cohesion"/>
    <property type="evidence" value="ECO:0007669"/>
    <property type="project" value="TreeGrafter"/>
</dbReference>
<feature type="domain" description="N-acetyltransferase ESCO acetyl-transferase" evidence="2">
    <location>
        <begin position="571"/>
        <end position="638"/>
    </location>
</feature>
<dbReference type="EMBL" id="JAVRJZ010000003">
    <property type="protein sequence ID" value="KAK2724801.1"/>
    <property type="molecule type" value="Genomic_DNA"/>
</dbReference>
<dbReference type="EMBL" id="JAVRJZ010000003">
    <property type="protein sequence ID" value="KAK2724800.1"/>
    <property type="molecule type" value="Genomic_DNA"/>
</dbReference>
<reference evidence="3" key="1">
    <citation type="submission" date="2023-07" db="EMBL/GenBank/DDBJ databases">
        <title>Chromosome-level genome assembly of Artemia franciscana.</title>
        <authorList>
            <person name="Jo E."/>
        </authorList>
    </citation>
    <scope>NUCLEOTIDE SEQUENCE</scope>
    <source>
        <tissue evidence="3">Whole body</tissue>
    </source>
</reference>
<feature type="region of interest" description="Disordered" evidence="1">
    <location>
        <begin position="151"/>
        <end position="173"/>
    </location>
</feature>
<dbReference type="Proteomes" id="UP001187531">
    <property type="component" value="Unassembled WGS sequence"/>
</dbReference>
<dbReference type="EMBL" id="JAVRJZ010000003">
    <property type="protein sequence ID" value="KAK2724804.1"/>
    <property type="molecule type" value="Genomic_DNA"/>
</dbReference>
<proteinExistence type="predicted"/>
<dbReference type="GO" id="GO:0000785">
    <property type="term" value="C:chromatin"/>
    <property type="evidence" value="ECO:0007669"/>
    <property type="project" value="TreeGrafter"/>
</dbReference>
<evidence type="ECO:0000313" key="3">
    <source>
        <dbReference type="EMBL" id="KAK2724803.1"/>
    </source>
</evidence>
<dbReference type="EMBL" id="JAVRJZ010000003">
    <property type="protein sequence ID" value="KAK2724807.1"/>
    <property type="molecule type" value="Genomic_DNA"/>
</dbReference>
<dbReference type="SUPFAM" id="SSF55729">
    <property type="entry name" value="Acyl-CoA N-acyltransferases (Nat)"/>
    <property type="match status" value="1"/>
</dbReference>
<evidence type="ECO:0000313" key="4">
    <source>
        <dbReference type="Proteomes" id="UP001187531"/>
    </source>
</evidence>
<dbReference type="PANTHER" id="PTHR45884:SF2">
    <property type="entry name" value="N-ACETYLTRANSFERASE ECO"/>
    <property type="match status" value="1"/>
</dbReference>
<gene>
    <name evidence="3" type="ORF">QYM36_001326</name>
</gene>
<dbReference type="Pfam" id="PF13880">
    <property type="entry name" value="Acetyltransf_13"/>
    <property type="match status" value="1"/>
</dbReference>
<evidence type="ECO:0000256" key="1">
    <source>
        <dbReference type="SAM" id="MobiDB-lite"/>
    </source>
</evidence>
<comment type="caution">
    <text evidence="3">The sequence shown here is derived from an EMBL/GenBank/DDBJ whole genome shotgun (WGS) entry which is preliminary data.</text>
</comment>
<dbReference type="InterPro" id="IPR028009">
    <property type="entry name" value="ESCO_Acetyltransf_dom"/>
</dbReference>
<dbReference type="EMBL" id="JAVRJZ010000003">
    <property type="protein sequence ID" value="KAK2724806.1"/>
    <property type="molecule type" value="Genomic_DNA"/>
</dbReference>
<feature type="compositionally biased region" description="Polar residues" evidence="1">
    <location>
        <begin position="161"/>
        <end position="171"/>
    </location>
</feature>
<keyword evidence="4" id="KW-1185">Reference proteome</keyword>
<dbReference type="GO" id="GO:0061733">
    <property type="term" value="F:protein-lysine-acetyltransferase activity"/>
    <property type="evidence" value="ECO:0007669"/>
    <property type="project" value="TreeGrafter"/>
</dbReference>
<dbReference type="GO" id="GO:0005634">
    <property type="term" value="C:nucleus"/>
    <property type="evidence" value="ECO:0007669"/>
    <property type="project" value="TreeGrafter"/>
</dbReference>
<evidence type="ECO:0000259" key="2">
    <source>
        <dbReference type="Pfam" id="PF13880"/>
    </source>
</evidence>
<feature type="region of interest" description="Disordered" evidence="1">
    <location>
        <begin position="217"/>
        <end position="252"/>
    </location>
</feature>
<organism evidence="3 4">
    <name type="scientific">Artemia franciscana</name>
    <name type="common">Brine shrimp</name>
    <name type="synonym">Artemia sanfranciscana</name>
    <dbReference type="NCBI Taxonomy" id="6661"/>
    <lineage>
        <taxon>Eukaryota</taxon>
        <taxon>Metazoa</taxon>
        <taxon>Ecdysozoa</taxon>
        <taxon>Arthropoda</taxon>
        <taxon>Crustacea</taxon>
        <taxon>Branchiopoda</taxon>
        <taxon>Anostraca</taxon>
        <taxon>Artemiidae</taxon>
        <taxon>Artemia</taxon>
    </lineage>
</organism>
<dbReference type="EMBL" id="JAVRJZ010000003">
    <property type="protein sequence ID" value="KAK2724802.1"/>
    <property type="molecule type" value="Genomic_DNA"/>
</dbReference>
<sequence length="642" mass="72503">MELELPIFKVFESCEATFPWQDCRDYKSPAKSDKLAELGTSLKSPVETTDDTCNSPEIAKTVPEAIPRRPVPRFYHINQTQIRDVSPNKVELLKHDQISKNNLKMKPVSPVSKTPSAFYSPASSNSIVDNSEEEFAESCKTRTIEHLSLTPRRSPRAPQANPLTPISTSATRKVLQDSPKKLFTPVSSTFYKVQQNPISPSVIQKILDEKLNRFKRKRSRSLETNRSRSSSSSYKHHPPSKKAKVGVNRGVSHSIKKFVPPKKKSPQIEEKHPKKTNIDLQTYIVVRKSSKMNVDDSPGEKRFFKTKASPSSTPGSIVDGFTKNSKLKLKYITVDKTPEKSHGLRDIPIFEQDVKTNVADVEFAMARLFDEKTPKLTRPTPTRFRSSPRKHLLKMEENLIRSADTPPIRRSPRKLSNYFLTNGDGFQDHQKLDQATNSSLNGVRGLYDSGRINSCDLNRNNSMPESLEILLKYTGFKRERVVGQFGNEYVIQIVPGDPSHLWKKAHDVLQVVDAELGFPEMSKDDVQKNKVFLYVTDKCIVGCLVVEPISAAHPVIETVDGAVACGNEEVAAKAGISRIWTLSSYRRRKVASRLMSCMRTQYQFGSLLKCNQFAFSTPTADGARFAKSYTKQKDYLVYQRNI</sequence>
<protein>
    <recommendedName>
        <fullName evidence="2">N-acetyltransferase ESCO acetyl-transferase domain-containing protein</fullName>
    </recommendedName>
</protein>